<feature type="region of interest" description="Disordered" evidence="1">
    <location>
        <begin position="67"/>
        <end position="102"/>
    </location>
</feature>
<evidence type="ECO:0000313" key="2">
    <source>
        <dbReference type="EMBL" id="SPD68274.1"/>
    </source>
</evidence>
<evidence type="ECO:0000256" key="1">
    <source>
        <dbReference type="SAM" id="MobiDB-lite"/>
    </source>
</evidence>
<protein>
    <submittedName>
        <fullName evidence="2">Uncharacterized protein</fullName>
    </submittedName>
</protein>
<organism evidence="2 3">
    <name type="scientific">Cupriavidus taiwanensis</name>
    <dbReference type="NCBI Taxonomy" id="164546"/>
    <lineage>
        <taxon>Bacteria</taxon>
        <taxon>Pseudomonadati</taxon>
        <taxon>Pseudomonadota</taxon>
        <taxon>Betaproteobacteria</taxon>
        <taxon>Burkholderiales</taxon>
        <taxon>Burkholderiaceae</taxon>
        <taxon>Cupriavidus</taxon>
    </lineage>
</organism>
<sequence>MQGHCLFWQECEQVSYRVGKTMTPAEEWLSAGKEPDRRVRCRTIFLTQRHESNHPGMRDGVDFQPACQWAHAPAPARHRQPPERRRADPRAQICPPDGRRGL</sequence>
<geneLocation type="plasmid" evidence="3">
    <name>cbm2636_mp</name>
</geneLocation>
<dbReference type="Proteomes" id="UP000254259">
    <property type="component" value="Plasmid CBM2636_mp"/>
</dbReference>
<proteinExistence type="predicted"/>
<feature type="compositionally biased region" description="Basic and acidic residues" evidence="1">
    <location>
        <begin position="80"/>
        <end position="89"/>
    </location>
</feature>
<accession>A0A9Q7UW22</accession>
<dbReference type="AlphaFoldDB" id="A0A9Q7UW22"/>
<reference evidence="2 3" key="1">
    <citation type="submission" date="2018-01" db="EMBL/GenBank/DDBJ databases">
        <authorList>
            <person name="Clerissi C."/>
        </authorList>
    </citation>
    <scope>NUCLEOTIDE SEQUENCE [LARGE SCALE GENOMIC DNA]</scope>
    <source>
        <strain evidence="2">Cupriavidus taiwanensis SWF 66322</strain>
        <plasmid evidence="3">cbm2636_mp</plasmid>
    </source>
</reference>
<evidence type="ECO:0000313" key="3">
    <source>
        <dbReference type="Proteomes" id="UP000254259"/>
    </source>
</evidence>
<gene>
    <name evidence="2" type="ORF">CBM2636_MP21124</name>
</gene>
<name>A0A9Q7UW22_9BURK</name>
<dbReference type="EMBL" id="LT984814">
    <property type="protein sequence ID" value="SPD68274.1"/>
    <property type="molecule type" value="Genomic_DNA"/>
</dbReference>
<keyword evidence="2" id="KW-0614">Plasmid</keyword>